<name>A0AAV9HQ06_9PEZI</name>
<feature type="transmembrane region" description="Helical" evidence="2">
    <location>
        <begin position="303"/>
        <end position="321"/>
    </location>
</feature>
<evidence type="ECO:0000313" key="3">
    <source>
        <dbReference type="EMBL" id="KAK4461527.1"/>
    </source>
</evidence>
<dbReference type="AlphaFoldDB" id="A0AAV9HQ06"/>
<evidence type="ECO:0000256" key="1">
    <source>
        <dbReference type="SAM" id="MobiDB-lite"/>
    </source>
</evidence>
<reference evidence="3" key="2">
    <citation type="submission" date="2023-06" db="EMBL/GenBank/DDBJ databases">
        <authorList>
            <consortium name="Lawrence Berkeley National Laboratory"/>
            <person name="Mondo S.J."/>
            <person name="Hensen N."/>
            <person name="Bonometti L."/>
            <person name="Westerberg I."/>
            <person name="Brannstrom I.O."/>
            <person name="Guillou S."/>
            <person name="Cros-Aarteil S."/>
            <person name="Calhoun S."/>
            <person name="Haridas S."/>
            <person name="Kuo A."/>
            <person name="Pangilinan J."/>
            <person name="Riley R."/>
            <person name="Labutti K."/>
            <person name="Andreopoulos B."/>
            <person name="Lipzen A."/>
            <person name="Chen C."/>
            <person name="Yanf M."/>
            <person name="Daum C."/>
            <person name="Ng V."/>
            <person name="Clum A."/>
            <person name="Steindorff A."/>
            <person name="Ohm R."/>
            <person name="Martin F."/>
            <person name="Silar P."/>
            <person name="Natvig D."/>
            <person name="Lalanne C."/>
            <person name="Gautier V."/>
            <person name="Ament-Velasquez S.L."/>
            <person name="Kruys A."/>
            <person name="Hutchinson M.I."/>
            <person name="Powell A.J."/>
            <person name="Barry K."/>
            <person name="Miller A.N."/>
            <person name="Grigoriev I.V."/>
            <person name="Debuchy R."/>
            <person name="Gladieux P."/>
            <person name="Thoren M.H."/>
            <person name="Johannesson H."/>
        </authorList>
    </citation>
    <scope>NUCLEOTIDE SEQUENCE</scope>
    <source>
        <strain evidence="3">PSN324</strain>
    </source>
</reference>
<dbReference type="EMBL" id="MU864989">
    <property type="protein sequence ID" value="KAK4461527.1"/>
    <property type="molecule type" value="Genomic_DNA"/>
</dbReference>
<comment type="caution">
    <text evidence="3">The sequence shown here is derived from an EMBL/GenBank/DDBJ whole genome shotgun (WGS) entry which is preliminary data.</text>
</comment>
<feature type="region of interest" description="Disordered" evidence="1">
    <location>
        <begin position="1"/>
        <end position="24"/>
    </location>
</feature>
<sequence>MAGQDAATQTHEITTGEIRLGDPPPLTVTEGNKTITTASATISIGYKIGGLELQRSSNITRERLTRACARSIVTETTASQIAATVQVPGQISAGVPAGVAVAGGVEVGGGRVAGGAANDHTTVIKANAQFPDQDYVVVGIWNLKQSTPKEVILPLKTGNIFKQIRKAESRLRPWWKAILSLKTVVGFGVYECLPHQGRHVLLPVDKRTQQILTELYREYNSAASVDYDDRWRRWIIDEMNLGSREPEEGKYALRLVLGWSAPKISFWTASPVVLSLVIAFWYSYKPRDPGADEVAIVQTAWTIASYIITAAALMIAGLGAVTQLGN</sequence>
<accession>A0AAV9HQ06</accession>
<gene>
    <name evidence="3" type="ORF">QBC42DRAFT_297642</name>
</gene>
<feature type="transmembrane region" description="Helical" evidence="2">
    <location>
        <begin position="264"/>
        <end position="283"/>
    </location>
</feature>
<keyword evidence="2" id="KW-0472">Membrane</keyword>
<protein>
    <submittedName>
        <fullName evidence="3">Uncharacterized protein</fullName>
    </submittedName>
</protein>
<feature type="compositionally biased region" description="Polar residues" evidence="1">
    <location>
        <begin position="1"/>
        <end position="13"/>
    </location>
</feature>
<keyword evidence="4" id="KW-1185">Reference proteome</keyword>
<dbReference type="Proteomes" id="UP001321749">
    <property type="component" value="Unassembled WGS sequence"/>
</dbReference>
<evidence type="ECO:0000313" key="4">
    <source>
        <dbReference type="Proteomes" id="UP001321749"/>
    </source>
</evidence>
<evidence type="ECO:0000256" key="2">
    <source>
        <dbReference type="SAM" id="Phobius"/>
    </source>
</evidence>
<reference evidence="3" key="1">
    <citation type="journal article" date="2023" name="Mol. Phylogenet. Evol.">
        <title>Genome-scale phylogeny and comparative genomics of the fungal order Sordariales.</title>
        <authorList>
            <person name="Hensen N."/>
            <person name="Bonometti L."/>
            <person name="Westerberg I."/>
            <person name="Brannstrom I.O."/>
            <person name="Guillou S."/>
            <person name="Cros-Aarteil S."/>
            <person name="Calhoun S."/>
            <person name="Haridas S."/>
            <person name="Kuo A."/>
            <person name="Mondo S."/>
            <person name="Pangilinan J."/>
            <person name="Riley R."/>
            <person name="LaButti K."/>
            <person name="Andreopoulos B."/>
            <person name="Lipzen A."/>
            <person name="Chen C."/>
            <person name="Yan M."/>
            <person name="Daum C."/>
            <person name="Ng V."/>
            <person name="Clum A."/>
            <person name="Steindorff A."/>
            <person name="Ohm R.A."/>
            <person name="Martin F."/>
            <person name="Silar P."/>
            <person name="Natvig D.O."/>
            <person name="Lalanne C."/>
            <person name="Gautier V."/>
            <person name="Ament-Velasquez S.L."/>
            <person name="Kruys A."/>
            <person name="Hutchinson M.I."/>
            <person name="Powell A.J."/>
            <person name="Barry K."/>
            <person name="Miller A.N."/>
            <person name="Grigoriev I.V."/>
            <person name="Debuchy R."/>
            <person name="Gladieux P."/>
            <person name="Hiltunen Thoren M."/>
            <person name="Johannesson H."/>
        </authorList>
    </citation>
    <scope>NUCLEOTIDE SEQUENCE</scope>
    <source>
        <strain evidence="3">PSN324</strain>
    </source>
</reference>
<keyword evidence="2" id="KW-1133">Transmembrane helix</keyword>
<organism evidence="3 4">
    <name type="scientific">Cladorrhinum samala</name>
    <dbReference type="NCBI Taxonomy" id="585594"/>
    <lineage>
        <taxon>Eukaryota</taxon>
        <taxon>Fungi</taxon>
        <taxon>Dikarya</taxon>
        <taxon>Ascomycota</taxon>
        <taxon>Pezizomycotina</taxon>
        <taxon>Sordariomycetes</taxon>
        <taxon>Sordariomycetidae</taxon>
        <taxon>Sordariales</taxon>
        <taxon>Podosporaceae</taxon>
        <taxon>Cladorrhinum</taxon>
    </lineage>
</organism>
<keyword evidence="2" id="KW-0812">Transmembrane</keyword>
<proteinExistence type="predicted"/>